<evidence type="ECO:0000256" key="6">
    <source>
        <dbReference type="ARBA" id="ARBA00022729"/>
    </source>
</evidence>
<comment type="caution">
    <text evidence="14">The sequence shown here is derived from an EMBL/GenBank/DDBJ whole genome shotgun (WGS) entry which is preliminary data.</text>
</comment>
<dbReference type="Gene3D" id="2.130.10.10">
    <property type="entry name" value="YVTN repeat-like/Quinoprotein amine dehydrogenase"/>
    <property type="match status" value="1"/>
</dbReference>
<dbReference type="Proteomes" id="UP000807353">
    <property type="component" value="Unassembled WGS sequence"/>
</dbReference>
<evidence type="ECO:0000256" key="9">
    <source>
        <dbReference type="ARBA" id="ARBA00023136"/>
    </source>
</evidence>
<evidence type="ECO:0000259" key="13">
    <source>
        <dbReference type="Pfam" id="PF25293"/>
    </source>
</evidence>
<dbReference type="EMBL" id="MU150233">
    <property type="protein sequence ID" value="KAF9468348.1"/>
    <property type="molecule type" value="Genomic_DNA"/>
</dbReference>
<dbReference type="PANTHER" id="PTHR21573">
    <property type="entry name" value="ER MEMBRANE PROTEIN COMPLEX SUBUNIT 1"/>
    <property type="match status" value="1"/>
</dbReference>
<keyword evidence="6 11" id="KW-0732">Signal</keyword>
<dbReference type="SUPFAM" id="SSF50998">
    <property type="entry name" value="Quinoprotein alcohol dehydrogenase-like"/>
    <property type="match status" value="1"/>
</dbReference>
<feature type="domain" description="ER membrane protein complex subunit 1 C-terminal" evidence="12">
    <location>
        <begin position="829"/>
        <end position="1044"/>
    </location>
</feature>
<name>A0A9P5YE75_9AGAR</name>
<dbReference type="InterPro" id="IPR011047">
    <property type="entry name" value="Quinoprotein_ADH-like_sf"/>
</dbReference>
<keyword evidence="5" id="KW-0812">Transmembrane</keyword>
<keyword evidence="9" id="KW-0472">Membrane</keyword>
<dbReference type="GO" id="GO:0072546">
    <property type="term" value="C:EMC complex"/>
    <property type="evidence" value="ECO:0007669"/>
    <property type="project" value="InterPro"/>
</dbReference>
<keyword evidence="15" id="KW-1185">Reference proteome</keyword>
<dbReference type="PANTHER" id="PTHR21573:SF0">
    <property type="entry name" value="ER MEMBRANE PROTEIN COMPLEX SUBUNIT 1"/>
    <property type="match status" value="1"/>
</dbReference>
<feature type="chain" id="PRO_5040410782" description="ER membrane protein complex subunit 1" evidence="11">
    <location>
        <begin position="28"/>
        <end position="1046"/>
    </location>
</feature>
<evidence type="ECO:0000256" key="10">
    <source>
        <dbReference type="ARBA" id="ARBA00023180"/>
    </source>
</evidence>
<feature type="signal peptide" evidence="11">
    <location>
        <begin position="1"/>
        <end position="27"/>
    </location>
</feature>
<evidence type="ECO:0000313" key="14">
    <source>
        <dbReference type="EMBL" id="KAF9468348.1"/>
    </source>
</evidence>
<dbReference type="OrthoDB" id="28092at2759"/>
<dbReference type="Pfam" id="PF25293">
    <property type="entry name" value="Beta-prop_EMC1_N"/>
    <property type="match status" value="1"/>
</dbReference>
<comment type="similarity">
    <text evidence="2">Belongs to the EMC1 family.</text>
</comment>
<comment type="subunit">
    <text evidence="3">Component of the ER membrane protein complex (EMC).</text>
</comment>
<evidence type="ECO:0000256" key="2">
    <source>
        <dbReference type="ARBA" id="ARBA00007904"/>
    </source>
</evidence>
<dbReference type="AlphaFoldDB" id="A0A9P5YE75"/>
<accession>A0A9P5YE75</accession>
<evidence type="ECO:0000256" key="11">
    <source>
        <dbReference type="SAM" id="SignalP"/>
    </source>
</evidence>
<dbReference type="InterPro" id="IPR058545">
    <property type="entry name" value="Beta-prop_EMC1_1st"/>
</dbReference>
<proteinExistence type="inferred from homology"/>
<comment type="subcellular location">
    <subcellularLocation>
        <location evidence="1">Endoplasmic reticulum membrane</location>
        <topology evidence="1">Single-pass type I membrane protein</topology>
    </subcellularLocation>
</comment>
<dbReference type="Pfam" id="PF07774">
    <property type="entry name" value="EMC1_C"/>
    <property type="match status" value="1"/>
</dbReference>
<dbReference type="GO" id="GO:0034975">
    <property type="term" value="P:protein folding in endoplasmic reticulum"/>
    <property type="evidence" value="ECO:0007669"/>
    <property type="project" value="TreeGrafter"/>
</dbReference>
<reference evidence="14" key="1">
    <citation type="submission" date="2020-11" db="EMBL/GenBank/DDBJ databases">
        <authorList>
            <consortium name="DOE Joint Genome Institute"/>
            <person name="Ahrendt S."/>
            <person name="Riley R."/>
            <person name="Andreopoulos W."/>
            <person name="Labutti K."/>
            <person name="Pangilinan J."/>
            <person name="Ruiz-Duenas F.J."/>
            <person name="Barrasa J.M."/>
            <person name="Sanchez-Garcia M."/>
            <person name="Camarero S."/>
            <person name="Miyauchi S."/>
            <person name="Serrano A."/>
            <person name="Linde D."/>
            <person name="Babiker R."/>
            <person name="Drula E."/>
            <person name="Ayuso-Fernandez I."/>
            <person name="Pacheco R."/>
            <person name="Padilla G."/>
            <person name="Ferreira P."/>
            <person name="Barriuso J."/>
            <person name="Kellner H."/>
            <person name="Castanera R."/>
            <person name="Alfaro M."/>
            <person name="Ramirez L."/>
            <person name="Pisabarro A.G."/>
            <person name="Kuo A."/>
            <person name="Tritt A."/>
            <person name="Lipzen A."/>
            <person name="He G."/>
            <person name="Yan M."/>
            <person name="Ng V."/>
            <person name="Cullen D."/>
            <person name="Martin F."/>
            <person name="Rosso M.-N."/>
            <person name="Henrissat B."/>
            <person name="Hibbett D."/>
            <person name="Martinez A.T."/>
            <person name="Grigoriev I.V."/>
        </authorList>
    </citation>
    <scope>NUCLEOTIDE SEQUENCE</scope>
    <source>
        <strain evidence="14">CBS 247.69</strain>
    </source>
</reference>
<evidence type="ECO:0000256" key="1">
    <source>
        <dbReference type="ARBA" id="ARBA00004115"/>
    </source>
</evidence>
<dbReference type="InterPro" id="IPR011678">
    <property type="entry name" value="EMC1_C"/>
</dbReference>
<organism evidence="14 15">
    <name type="scientific">Collybia nuda</name>
    <dbReference type="NCBI Taxonomy" id="64659"/>
    <lineage>
        <taxon>Eukaryota</taxon>
        <taxon>Fungi</taxon>
        <taxon>Dikarya</taxon>
        <taxon>Basidiomycota</taxon>
        <taxon>Agaricomycotina</taxon>
        <taxon>Agaricomycetes</taxon>
        <taxon>Agaricomycetidae</taxon>
        <taxon>Agaricales</taxon>
        <taxon>Tricholomatineae</taxon>
        <taxon>Clitocybaceae</taxon>
        <taxon>Collybia</taxon>
    </lineage>
</organism>
<dbReference type="InterPro" id="IPR026895">
    <property type="entry name" value="EMC1"/>
</dbReference>
<dbReference type="InterPro" id="IPR015943">
    <property type="entry name" value="WD40/YVTN_repeat-like_dom_sf"/>
</dbReference>
<evidence type="ECO:0000256" key="4">
    <source>
        <dbReference type="ARBA" id="ARBA00020824"/>
    </source>
</evidence>
<keyword evidence="10" id="KW-0325">Glycoprotein</keyword>
<sequence>MRSLRNCISSLLLVVPLFLLYLPQVQALHESDVGVVDWHKELIGVPLAGALATAPIFHRVGETSVILTATGNNVLAALNPGNGSIVWRHVHEAEDRIAGFYKHGNLVATLSGPGGSTLRTYDVLKGTLMLEKRLHSPESGHLSEPHHFGKFVTFSPDGQYAYVLTNGHTISKINSLTGKVDWIWSSEDKTSLIIYSKVVVAPTAIYVIGVSKSIASFTLHAVALSPVEGDILSTRDFPSSISDAFTGFLTLSGSITTAPQVVWFEEGSIKSIVLTAILNVKVTTVNHSKFERILDVGVSGQAHFVAVHTDGSARVMGSQFDRPGLKSLGEFTKSNDMVEPIYAAGVDEHDQVYVSRVYWAPSIMKAKADVLSTRSATEKSLTSIEIPFDTRTHGILGHVTMDGSASSGTVVRTLIMTSTGAIQLWKRGDLQWTREEGLAATVVAEFVELPEQVQTSVRGDGEESFLSRVVRQIGDAQNFPQYLVNFARRFATGSYASPSSPATASSSEPLARDTFGLRQVVVAATLFGKVYGIDSGNGNILWSRVMGLGWAGEVGGQIQPMKLFVIKAVGDPDRPNDEGGSGPQVALVAQRRADNSLVDTVLFHIDPLTGEEIARQVRDDDEELKQLTEEENVLQGIDVVSGPVVEAYLMAAGDSKMVVMLDEYLQVYLYPDNPTTKAAFAKHASTLHFPLRANTPNGQRRLVGHQVALNPSLSDRYVGYSTWTLSLPEGEDVKTIIPAAKGPVASIGKVLGNRTTLYKYLNPRLFVLLTAPHSAGPAASGSTGKKGEKPAPKTCGVYIVDSAKGTVVYRATLPPVDGISCDVKAVLADNWLVYHYYDDEFSGEGKTKGWKMVSVELYEGKGIDEKTMSSDMSSFKRESADVLSIEQSYIFPHAITALATTSTKFGITTKDLIVATQTDQIQSIHRRLLNPRRPNRKVTAEEQEEFLIPYEPVLFYDPKRVLSHGYQVANAQRIITTPTVLESTSLVFVYGLDMFLTRVAPSNTFDVLSENFNKVQLVLTVSALAAAIIFTKPMVRRKRLREKWYQ</sequence>
<keyword evidence="7" id="KW-0256">Endoplasmic reticulum</keyword>
<evidence type="ECO:0000259" key="12">
    <source>
        <dbReference type="Pfam" id="PF07774"/>
    </source>
</evidence>
<gene>
    <name evidence="14" type="ORF">BDZ94DRAFT_1246584</name>
</gene>
<evidence type="ECO:0000256" key="7">
    <source>
        <dbReference type="ARBA" id="ARBA00022824"/>
    </source>
</evidence>
<protein>
    <recommendedName>
        <fullName evidence="4">ER membrane protein complex subunit 1</fullName>
    </recommendedName>
</protein>
<evidence type="ECO:0000256" key="8">
    <source>
        <dbReference type="ARBA" id="ARBA00022989"/>
    </source>
</evidence>
<evidence type="ECO:0000313" key="15">
    <source>
        <dbReference type="Proteomes" id="UP000807353"/>
    </source>
</evidence>
<evidence type="ECO:0000256" key="5">
    <source>
        <dbReference type="ARBA" id="ARBA00022692"/>
    </source>
</evidence>
<evidence type="ECO:0000256" key="3">
    <source>
        <dbReference type="ARBA" id="ARBA00011276"/>
    </source>
</evidence>
<feature type="domain" description="EMC1 first beta-propeller" evidence="13">
    <location>
        <begin position="27"/>
        <end position="436"/>
    </location>
</feature>
<keyword evidence="8" id="KW-1133">Transmembrane helix</keyword>